<evidence type="ECO:0000256" key="2">
    <source>
        <dbReference type="SAM" id="SignalP"/>
    </source>
</evidence>
<feature type="domain" description="Tubuliform egg casing silk strands structural" evidence="4">
    <location>
        <begin position="814"/>
        <end position="961"/>
    </location>
</feature>
<feature type="domain" description="Tubuliform egg casing silk strands structural" evidence="4">
    <location>
        <begin position="2685"/>
        <end position="2826"/>
    </location>
</feature>
<feature type="domain" description="Spidroin N-terminal" evidence="5">
    <location>
        <begin position="32"/>
        <end position="156"/>
    </location>
</feature>
<dbReference type="InterPro" id="IPR043070">
    <property type="entry name" value="Spidroin_repeat"/>
</dbReference>
<feature type="domain" description="Tubuliform egg casing silk strands structural" evidence="4">
    <location>
        <begin position="1750"/>
        <end position="1889"/>
    </location>
</feature>
<evidence type="ECO:0000259" key="4">
    <source>
        <dbReference type="Pfam" id="PF12042"/>
    </source>
</evidence>
<feature type="domain" description="Tubuliform egg casing silk strands structural" evidence="4">
    <location>
        <begin position="3437"/>
        <end position="3576"/>
    </location>
</feature>
<feature type="region of interest" description="Disordered" evidence="1">
    <location>
        <begin position="3562"/>
        <end position="3588"/>
    </location>
</feature>
<feature type="domain" description="Tubuliform egg casing silk strands structural" evidence="4">
    <location>
        <begin position="2124"/>
        <end position="2263"/>
    </location>
</feature>
<feature type="domain" description="Tubuliform egg casing silk strands structural" evidence="4">
    <location>
        <begin position="2873"/>
        <end position="3014"/>
    </location>
</feature>
<evidence type="ECO:0000259" key="5">
    <source>
        <dbReference type="Pfam" id="PF16763"/>
    </source>
</evidence>
<feature type="domain" description="Tubuliform egg casing silk strands structural" evidence="4">
    <location>
        <begin position="1189"/>
        <end position="1328"/>
    </location>
</feature>
<feature type="domain" description="Tubuliform egg casing silk strands structural" evidence="4">
    <location>
        <begin position="2311"/>
        <end position="2450"/>
    </location>
</feature>
<evidence type="ECO:0000256" key="1">
    <source>
        <dbReference type="SAM" id="MobiDB-lite"/>
    </source>
</evidence>
<keyword evidence="2" id="KW-0732">Signal</keyword>
<dbReference type="Pfam" id="PF11260">
    <property type="entry name" value="Spidroin_MaSp"/>
    <property type="match status" value="1"/>
</dbReference>
<dbReference type="Gene3D" id="1.10.274.70">
    <property type="match status" value="1"/>
</dbReference>
<dbReference type="InterPro" id="IPR031913">
    <property type="entry name" value="Spidroin_N"/>
</dbReference>
<proteinExistence type="predicted"/>
<reference evidence="6" key="1">
    <citation type="journal article" date="2020" name="Int. J. Biol. Macromol.">
        <title>The three novel complete aciniform spidroin variants from Araneus ventricosus reveal diversity of gene sequences within specific spidroin type.</title>
        <authorList>
            <person name="Wen R."/>
            <person name="Wang K."/>
            <person name="Meng Q."/>
        </authorList>
    </citation>
    <scope>NUCLEOTIDE SEQUENCE</scope>
</reference>
<feature type="domain" description="Tubuliform egg casing silk strands structural" evidence="4">
    <location>
        <begin position="1376"/>
        <end position="1515"/>
    </location>
</feature>
<feature type="domain" description="Tubuliform egg casing silk strands structural" evidence="4">
    <location>
        <begin position="3249"/>
        <end position="3390"/>
    </location>
</feature>
<dbReference type="Gene3D" id="1.10.274.60">
    <property type="entry name" value="Spidroin, repetitive domain"/>
    <property type="match status" value="18"/>
</dbReference>
<feature type="domain" description="Tubuliform egg casing silk strands structural" evidence="4">
    <location>
        <begin position="1937"/>
        <end position="2076"/>
    </location>
</feature>
<feature type="domain" description="Tubuliform egg casing silk strands structural" evidence="4">
    <location>
        <begin position="1002"/>
        <end position="1141"/>
    </location>
</feature>
<organism evidence="6">
    <name type="scientific">Araneus ventricosus</name>
    <name type="common">Orbweaver spider</name>
    <name type="synonym">Epeira ventricosa</name>
    <dbReference type="NCBI Taxonomy" id="182803"/>
    <lineage>
        <taxon>Eukaryota</taxon>
        <taxon>Metazoa</taxon>
        <taxon>Ecdysozoa</taxon>
        <taxon>Arthropoda</taxon>
        <taxon>Chelicerata</taxon>
        <taxon>Arachnida</taxon>
        <taxon>Araneae</taxon>
        <taxon>Araneomorphae</taxon>
        <taxon>Entelegynae</taxon>
        <taxon>Araneoidea</taxon>
        <taxon>Araneidae</taxon>
        <taxon>Araneus</taxon>
    </lineage>
</organism>
<dbReference type="EMBL" id="MT137772">
    <property type="protein sequence ID" value="QJI08051.1"/>
    <property type="molecule type" value="Genomic_DNA"/>
</dbReference>
<feature type="domain" description="Tubuliform egg casing silk strands structural" evidence="4">
    <location>
        <begin position="3061"/>
        <end position="3202"/>
    </location>
</feature>
<feature type="domain" description="Tubuliform egg casing silk strands structural" evidence="4">
    <location>
        <begin position="251"/>
        <end position="394"/>
    </location>
</feature>
<feature type="chain" id="PRO_5027023417" evidence="2">
    <location>
        <begin position="24"/>
        <end position="3746"/>
    </location>
</feature>
<feature type="domain" description="Spidroin C-terminal" evidence="3">
    <location>
        <begin position="3646"/>
        <end position="3729"/>
    </location>
</feature>
<feature type="domain" description="Tubuliform egg casing silk strands structural" evidence="4">
    <location>
        <begin position="627"/>
        <end position="767"/>
    </location>
</feature>
<dbReference type="Gene3D" id="1.10.10.1350">
    <property type="entry name" value="Spidroin domain, C-terminal domain"/>
    <property type="match status" value="1"/>
</dbReference>
<evidence type="ECO:0000313" key="6">
    <source>
        <dbReference type="EMBL" id="QJI08051.1"/>
    </source>
</evidence>
<evidence type="ECO:0000259" key="3">
    <source>
        <dbReference type="Pfam" id="PF11260"/>
    </source>
</evidence>
<feature type="signal peptide" evidence="2">
    <location>
        <begin position="1"/>
        <end position="23"/>
    </location>
</feature>
<feature type="domain" description="Tubuliform egg casing silk strands structural" evidence="4">
    <location>
        <begin position="1563"/>
        <end position="1702"/>
    </location>
</feature>
<dbReference type="InterPro" id="IPR038243">
    <property type="entry name" value="Spidroin_N_sf"/>
</dbReference>
<dbReference type="InterPro" id="IPR021001">
    <property type="entry name" value="Spidroin_C"/>
</dbReference>
<accession>A0A6M3YBY8</accession>
<dbReference type="InterPro" id="IPR021915">
    <property type="entry name" value="RP1-2"/>
</dbReference>
<dbReference type="Pfam" id="PF16763">
    <property type="entry name" value="Spidroin_N"/>
    <property type="match status" value="1"/>
</dbReference>
<dbReference type="Pfam" id="PF12042">
    <property type="entry name" value="RP1-2"/>
    <property type="match status" value="18"/>
</dbReference>
<dbReference type="InterPro" id="IPR038542">
    <property type="entry name" value="Spidroin_C_sf"/>
</dbReference>
<feature type="domain" description="Tubuliform egg casing silk strands structural" evidence="4">
    <location>
        <begin position="439"/>
        <end position="578"/>
    </location>
</feature>
<sequence length="3746" mass="366432">MNWLTTLAFSVLLLSVQYDAAQSASPTFSTSPWANPAKANSLMNCLLTKIASSNVLPQQEKEDLESIMDTLMSAIKGASAKGRSSGAQLQAINMAVASSLAEIVVAEDVGNQASMAVKTQALSGALEQCFQAVMGTVDRKFINEINDLISMFARQAAAEANEVQDQGSLYATGSSPTSSFEAASQSAATAYQSSQTFQGSSQTAGGFGGSYPGLQLSQPGPIGIGPQGPQPVPFGIGPQVSQQPSGLVSRVANALANTSTLRAVLGRGVSQQTVSNVVQRTVQTLANTLGVDGNDLTRIALQAVSQIPAGSDTNAYAQALSTALVTGGILNDRNINSLGSRVLSAVLNGVSSAAQGLGINVDTGSVQSDILSSTGFLSTSSSSTSFSQTAASTTSGAASTTGGYPVGPGAGPLGGVPLVSPILDSLAGGSAQGGLIARVANALANTSTLRAVLGRGVSQQTVSNVVQRTVQSLANTLGVDGNNLARIALQAVSQVPAGSDTNAYAQALSTALVTGGILNDRNIDSLGTRVLSAVLNGVSSAAQGLGINVDTGSVQNDIRSSTGFLSTSSSTSFSQTAASTTSGAASTTGGYPVGPGAGPLGGVPLVSPILDNLAGGNAQGGLIARVANALANTSTLRAVLGRGVSQQTASNVVQRTVQSLANTLGVDGNNLARIALQAVSQVPAGSDTNAYAQALSTALVTGGILNDRNIDSLGTRVLSAVLNGVSSAAQGLGINVDTGSVQSDIRSSTGFLSTSSSSTSFSQTAASTTSGAASTTGGYPVGPGAGPLGGVPLVSPILDNLAGGSAQGGLIARVANALANTSTLRAVLGRGVSQQTVSNIVQRTVQSLANSLGVDGNNLARIALQAVSQVPAGSDTNAYAQALSTALVTGGILNDRNIDSLGTRVLSAVLNGVSSAAQGLGINVDTGSVQSDIRFSTGFLSTSSSSTSFSQTAASTTSGAASTTGGYPVGPGAGPLGGVPLVSPILDNLAGGSAQGGLIARVANALANTSTLRAVLGRGVSQQTVSNIVQRTVQSLANTLGVDGNNLARIALQAVSQVPGGSDTNAYAQALSTALVTGGILNDRNIDSLGTRVLSAVLNGVSSAAQGLGINVDTGSVQNDIRSSTGFLSTSSSTSFSQTAASTTSGAASTTGGYPVGPGAGPLGGVPLVSPILDNLAGGSAQGGLIARVANALANTSTLRAVLGRGVSQQTVSNVVQRTVQSLANTLGVDGNNLARIALQAVSQVPVGSDTNAYAQALSTALVTGGILNDRNIDSLGTRVLSAVLNGVSSAAQGLGINVDTGSVQNDIRSSTGFLSTSSSTSFSQTAASTTSGAASTTGGYPVGPGAGPLGGVPLVSPILDNLAGGSAQGGLIARVANALANTSTLRAVLGRGVSQQTVSNVIQRTVQSLANTLGVDGNNLARIALQAVSQVPAGSDTNAYAQALSTALVTGGILNDRNIDSLGTRVLSAVLNGVSSAAQGLGINVDTGSVQNDIRSSTGFLSTSSSTSFSQTAASTTSGAASTTGGYPVGPGAGPLGGVPLVSPILDNLAGGSAQGGLIARVANALANTSTLRAVLGRGVSQQTVSNVVQRTVQSLANTLGVDGNNLARIALQAVSQVPAGSDTNAYAQALSTALVTGGILNDRNIDSLGTRVLSAVLNGVSSAAQGLGINVDTGSVQNDIRSSTGFLSTSSSTSFSQTAASTTSGAASTTGGYPVGPGAGPLGGVPLVSPILDNLAGGSAQGGLIARVANALANTSTLRAVLGRGVSQQTVSNVIQRTVQSLANTLGVDGNNLARIALQAVSQVPAGSDTNAYAEALSTALVTGGILNDRNIDSLGTRVLSAVLNGVSSAAQGLGINVDTGSVQNDIRSSTGFLSTSSSTSFSQTAASTTSGAASTTGGYPVGPGAGPLGGVPLVSPILDNLAGGSAQGGLIARVANALANTSTLRAVLGRGVSQQTVSNVVQRTVQSLANTLGVDGNNLARIALQAVSQVPAGSDTNAYAQALSTALVTGGILNDRNIDSLGTRVLSAVLNGVSSAAQGLGINVDTGSVQNDIRSSTGFLSTSSSTSFSQTAASTTSGAASTTGGYPVGPGAGPLGGVPLVSPILDNLAGGSAQGGLIARVANALANTSTLRAVLGRGVSQQTVSNVVQRTVQSLANTLGVDGNNLARIALQAVSQVPAGSDTNAYAQALSTALVTGGILNDRNIDSLGTRVLSAVLNGVSSAAQGLGINVDTGSVQNDIRSSTGFLSTSSSTSFSQTAASTTSGAASTTGGYPVGPGAGPLGGVPLVSPILDNLAGGSAQGGLIARVANALANTSTLRAVLGRGVSQQTVSNVVQRTVQSLANTLGVDGNNLARIALQAVSQVPAGSDTNAYAQALSTALVTGGILNDRNIDSLGTRVLSAVLNGVSSAAQGLGINVDTGSVQNDIRSSTGFLSTSSSTSFSQTAASTTSGAASTTGGYPVGPGAGPLGGVPLVSPILDNLAGGSAQGGLIARVANALANTSTLRAVLGRGVSQQTVSNVVQRTVQSLANTLGVDGNNLARIALQAVSEVPAGSDTNAYAQALSTALVTGGILNDRNIDSLGTRVLSAVLNGVSSAAQGLGINVDTGSVQNDIRSSTGFLSTSSSTSFSQTAASTTSGAASTTGGYPVGPGAGPLGGVPLVSPILDNLAGGSAQGGLIARVANALANTSTLRAVLGRGVSQQTVSNVVQRTVQSLANTLGVDGNNLARIALQAVSQVPAGSDTNAYAQALSTALVTGGILNDRNINSLGSRVLSAVLNGVSSAAQGLGINVDTGSVQSDIRSSTGFLSTSSSSTSFSQTAASTTSGAASTTGGYPVGPGAGPLGGVPLVSPILDNLAGGSAQGGLIARVAKALANTSTLRAVLGRGVSQQTASNVVQRTVQSLANTLGVDGNNLARIALQAVSQVPAGSDTNAYAQALSTALVTGGILNDRNIDSLGTRVLSAVLNGVSSAAQGLGINVDTGSVQSDIRSSTGFLSTSSSSTSFSQTAASTTSGAASTTGGYPVGPGAGPLGGVPLVSPILDNLAGGSAQGGLIARVANALANTSTLRAVLGRGVSQQTVSNVVQRTVQSLANTLGVDGNNLARIALQAVSQVPAGSDTNAYAQALSTALVTGGILNDRNINSLGSRVLSAVLNGVSSAAQGLGINVDTGSVQSDIRSSTGFLSTSSSSTSFSQTAASTTSGAASTTGGYPVGPGAGPLGGVPLVSPILDNLAGGSAQGGLIARVANALANTSTLRAVLGRGVSQQTVSNVVQRTVQSLANTLGVDGNNLARIALQAVSQVPAGSDTNAYAQALSTALVTGGILNDRNINSLGSRVLSAVLNGVSSAAQGLGINVDTGSVQSDIRSSTGFLSTSSSSTSFSQTAASTTSGAASTTGGYPVGPGAGPLGGVPLVSPILDNLAGGSAQGGLIARVANALANTSTLRAVLGRGVSQQTVSNVVQRTVQSLANTLGVDGNNLARIALQAVSQVPAGSDTNAYAQALSTALVTGGILNDRNINSLGSRVLSAVLNGVSSAAQGLGINVDTGSVQSDIRSSTGFLSTSSSSTGFSQTAASTTSGAASTTGLTGPGGYSGGAGLVGGGAQFGSVLGQTDFTSSGASQGAYSQTGAGQSAGVSVISTLNSPIGLKSGSAAVRINQMTSSLLNAIRPNGVDANVLARSLQSSFSSLRSSGMSSGDAKVEVLLETIVGLLQILSNAQIRGVNTATSASVTSSATRSFELALA</sequence>
<protein>
    <submittedName>
        <fullName evidence="6">Aciniform spidroin 1 variant 2</fullName>
    </submittedName>
</protein>
<feature type="domain" description="Tubuliform egg casing silk strands structural" evidence="4">
    <location>
        <begin position="2498"/>
        <end position="2637"/>
    </location>
</feature>
<name>A0A6M3YBY8_ARAVE</name>